<organism evidence="1 2">
    <name type="scientific">Gossypium arboreum</name>
    <name type="common">Tree cotton</name>
    <name type="synonym">Gossypium nanking</name>
    <dbReference type="NCBI Taxonomy" id="29729"/>
    <lineage>
        <taxon>Eukaryota</taxon>
        <taxon>Viridiplantae</taxon>
        <taxon>Streptophyta</taxon>
        <taxon>Embryophyta</taxon>
        <taxon>Tracheophyta</taxon>
        <taxon>Spermatophyta</taxon>
        <taxon>Magnoliopsida</taxon>
        <taxon>eudicotyledons</taxon>
        <taxon>Gunneridae</taxon>
        <taxon>Pentapetalae</taxon>
        <taxon>rosids</taxon>
        <taxon>malvids</taxon>
        <taxon>Malvales</taxon>
        <taxon>Malvaceae</taxon>
        <taxon>Malvoideae</taxon>
        <taxon>Gossypium</taxon>
    </lineage>
</organism>
<reference evidence="2" key="1">
    <citation type="submission" date="2014-09" db="EMBL/GenBank/DDBJ databases">
        <authorList>
            <person name="Mudge J."/>
            <person name="Ramaraj T."/>
            <person name="Lindquist I.E."/>
            <person name="Bharti A.K."/>
            <person name="Sundararajan A."/>
            <person name="Cameron C.T."/>
            <person name="Woodward J.E."/>
            <person name="May G.D."/>
            <person name="Brubaker C."/>
            <person name="Broadhvest J."/>
            <person name="Wilkins T.A."/>
        </authorList>
    </citation>
    <scope>NUCLEOTIDE SEQUENCE</scope>
    <source>
        <strain evidence="2">cv. AKA8401</strain>
    </source>
</reference>
<gene>
    <name evidence="1" type="ORF">F383_08138</name>
</gene>
<dbReference type="Proteomes" id="UP000032142">
    <property type="component" value="Unassembled WGS sequence"/>
</dbReference>
<proteinExistence type="predicted"/>
<accession>A0A0B0NJ84</accession>
<name>A0A0B0NJ84_GOSAR</name>
<dbReference type="EMBL" id="KN396527">
    <property type="protein sequence ID" value="KHG11829.1"/>
    <property type="molecule type" value="Genomic_DNA"/>
</dbReference>
<keyword evidence="2" id="KW-1185">Reference proteome</keyword>
<protein>
    <submittedName>
        <fullName evidence="1">Uncharacterized protein</fullName>
    </submittedName>
</protein>
<sequence length="125" mass="14082">MITKSKVGVFKPKTYVVELSVTEPKSIHEAMTIPSWQKAVDEELQALIKNDTCDLVPAPAHHNLVGCKWLFKIKRNHDDSVPRNKAQLVARGFSQTSGLDYYESFSLVVKENTIRMVLAMVIIVV</sequence>
<dbReference type="InterPro" id="IPR013103">
    <property type="entry name" value="RVT_2"/>
</dbReference>
<dbReference type="Pfam" id="PF07727">
    <property type="entry name" value="RVT_2"/>
    <property type="match status" value="1"/>
</dbReference>
<dbReference type="AlphaFoldDB" id="A0A0B0NJ84"/>
<evidence type="ECO:0000313" key="2">
    <source>
        <dbReference type="Proteomes" id="UP000032142"/>
    </source>
</evidence>
<evidence type="ECO:0000313" key="1">
    <source>
        <dbReference type="EMBL" id="KHG11829.1"/>
    </source>
</evidence>